<accession>A0A9P0MVZ8</accession>
<dbReference type="AlphaFoldDB" id="A0A9P0MVZ8"/>
<reference evidence="1" key="1">
    <citation type="submission" date="2022-01" db="EMBL/GenBank/DDBJ databases">
        <authorList>
            <person name="King R."/>
        </authorList>
    </citation>
    <scope>NUCLEOTIDE SEQUENCE</scope>
</reference>
<name>A0A9P0MVZ8_NEZVI</name>
<gene>
    <name evidence="1" type="ORF">NEZAVI_LOCUS14899</name>
</gene>
<proteinExistence type="predicted"/>
<dbReference type="EMBL" id="OV725083">
    <property type="protein sequence ID" value="CAH1407094.1"/>
    <property type="molecule type" value="Genomic_DNA"/>
</dbReference>
<organism evidence="1 2">
    <name type="scientific">Nezara viridula</name>
    <name type="common">Southern green stink bug</name>
    <name type="synonym">Cimex viridulus</name>
    <dbReference type="NCBI Taxonomy" id="85310"/>
    <lineage>
        <taxon>Eukaryota</taxon>
        <taxon>Metazoa</taxon>
        <taxon>Ecdysozoa</taxon>
        <taxon>Arthropoda</taxon>
        <taxon>Hexapoda</taxon>
        <taxon>Insecta</taxon>
        <taxon>Pterygota</taxon>
        <taxon>Neoptera</taxon>
        <taxon>Paraneoptera</taxon>
        <taxon>Hemiptera</taxon>
        <taxon>Heteroptera</taxon>
        <taxon>Panheteroptera</taxon>
        <taxon>Pentatomomorpha</taxon>
        <taxon>Pentatomoidea</taxon>
        <taxon>Pentatomidae</taxon>
        <taxon>Pentatominae</taxon>
        <taxon>Nezara</taxon>
    </lineage>
</organism>
<dbReference type="Proteomes" id="UP001152798">
    <property type="component" value="Chromosome 7"/>
</dbReference>
<sequence length="101" mass="11168">MGQQRAVIADKSFSIHSHTNFIDSLLFINLSFLMASPSSKRINSRSESRERTLAIREGQRERAILEGVARGREGLGLISLQRNSHHLTAGPNPSDHCLGTD</sequence>
<keyword evidence="2" id="KW-1185">Reference proteome</keyword>
<evidence type="ECO:0000313" key="1">
    <source>
        <dbReference type="EMBL" id="CAH1407094.1"/>
    </source>
</evidence>
<evidence type="ECO:0000313" key="2">
    <source>
        <dbReference type="Proteomes" id="UP001152798"/>
    </source>
</evidence>
<protein>
    <submittedName>
        <fullName evidence="1">Uncharacterized protein</fullName>
    </submittedName>
</protein>